<evidence type="ECO:0000256" key="1">
    <source>
        <dbReference type="SAM" id="MobiDB-lite"/>
    </source>
</evidence>
<reference evidence="2 3" key="1">
    <citation type="submission" date="2015-04" db="EMBL/GenBank/DDBJ databases">
        <authorList>
            <person name="Heijne W.H."/>
            <person name="Fedorova N.D."/>
            <person name="Nierman W.C."/>
            <person name="Vollebregt A.W."/>
            <person name="Zhao Z."/>
            <person name="Wu L."/>
            <person name="Kumar M."/>
            <person name="Stam H."/>
            <person name="van den Berg M.A."/>
            <person name="Pel H.J."/>
        </authorList>
    </citation>
    <scope>NUCLEOTIDE SEQUENCE [LARGE SCALE GENOMIC DNA]</scope>
    <source>
        <strain evidence="2 3">CBS 393.64</strain>
    </source>
</reference>
<evidence type="ECO:0000313" key="3">
    <source>
        <dbReference type="Proteomes" id="UP000053958"/>
    </source>
</evidence>
<evidence type="ECO:0000313" key="2">
    <source>
        <dbReference type="EMBL" id="KKA23742.1"/>
    </source>
</evidence>
<gene>
    <name evidence="2" type="ORF">T310_2194</name>
</gene>
<dbReference type="EMBL" id="LASV01000087">
    <property type="protein sequence ID" value="KKA23742.1"/>
    <property type="molecule type" value="Genomic_DNA"/>
</dbReference>
<dbReference type="RefSeq" id="XP_013330354.1">
    <property type="nucleotide sequence ID" value="XM_013474900.1"/>
</dbReference>
<dbReference type="OrthoDB" id="4156665at2759"/>
<proteinExistence type="predicted"/>
<sequence length="221" mass="25068">MSGHDMSGEFSSSQGENQKQTQKQEQNQNQQRYPTLKLNLNLQLETPSPSDKKVLLQPKKVLHHPNFFATLHHLSRPLCPLVSITTGRAHPSFPRTILAYHLLTSTQLDDLARHYHQIWPPVPETFGYPIRVRAWIGTPEEKSVDIETKRRRIGRFFGLRGCESPVAEGFDDGAGTGTGAGDDDDARAVEEQMEKEWQEALRRARCEIDPDAEVRRKVGGY</sequence>
<name>A0A0F4YZP6_RASE3</name>
<dbReference type="AlphaFoldDB" id="A0A0F4YZP6"/>
<feature type="region of interest" description="Disordered" evidence="1">
    <location>
        <begin position="168"/>
        <end position="194"/>
    </location>
</feature>
<dbReference type="GeneID" id="25314545"/>
<protein>
    <submittedName>
        <fullName evidence="2">Uncharacterized protein</fullName>
    </submittedName>
</protein>
<dbReference type="Proteomes" id="UP000053958">
    <property type="component" value="Unassembled WGS sequence"/>
</dbReference>
<organism evidence="2 3">
    <name type="scientific">Rasamsonia emersonii (strain ATCC 16479 / CBS 393.64 / IMI 116815)</name>
    <dbReference type="NCBI Taxonomy" id="1408163"/>
    <lineage>
        <taxon>Eukaryota</taxon>
        <taxon>Fungi</taxon>
        <taxon>Dikarya</taxon>
        <taxon>Ascomycota</taxon>
        <taxon>Pezizomycotina</taxon>
        <taxon>Eurotiomycetes</taxon>
        <taxon>Eurotiomycetidae</taxon>
        <taxon>Eurotiales</taxon>
        <taxon>Trichocomaceae</taxon>
        <taxon>Rasamsonia</taxon>
    </lineage>
</organism>
<accession>A0A0F4YZP6</accession>
<feature type="compositionally biased region" description="Low complexity" evidence="1">
    <location>
        <begin position="14"/>
        <end position="31"/>
    </location>
</feature>
<feature type="region of interest" description="Disordered" evidence="1">
    <location>
        <begin position="1"/>
        <end position="32"/>
    </location>
</feature>
<comment type="caution">
    <text evidence="2">The sequence shown here is derived from an EMBL/GenBank/DDBJ whole genome shotgun (WGS) entry which is preliminary data.</text>
</comment>
<keyword evidence="3" id="KW-1185">Reference proteome</keyword>